<name>A0A8H6MZW3_9PEZI</name>
<dbReference type="InterPro" id="IPR011074">
    <property type="entry name" value="CRAL/TRIO_N_dom"/>
</dbReference>
<comment type="caution">
    <text evidence="3">The sequence shown here is derived from an EMBL/GenBank/DDBJ whole genome shotgun (WGS) entry which is preliminary data.</text>
</comment>
<keyword evidence="4" id="KW-1185">Reference proteome</keyword>
<dbReference type="SMART" id="SM00516">
    <property type="entry name" value="SEC14"/>
    <property type="match status" value="1"/>
</dbReference>
<organism evidence="3 4">
    <name type="scientific">Colletotrichum musicola</name>
    <dbReference type="NCBI Taxonomy" id="2175873"/>
    <lineage>
        <taxon>Eukaryota</taxon>
        <taxon>Fungi</taxon>
        <taxon>Dikarya</taxon>
        <taxon>Ascomycota</taxon>
        <taxon>Pezizomycotina</taxon>
        <taxon>Sordariomycetes</taxon>
        <taxon>Hypocreomycetidae</taxon>
        <taxon>Glomerellales</taxon>
        <taxon>Glomerellaceae</taxon>
        <taxon>Colletotrichum</taxon>
        <taxon>Colletotrichum orchidearum species complex</taxon>
    </lineage>
</organism>
<dbReference type="SUPFAM" id="SSF52087">
    <property type="entry name" value="CRAL/TRIO domain"/>
    <property type="match status" value="1"/>
</dbReference>
<dbReference type="AlphaFoldDB" id="A0A8H6MZW3"/>
<sequence length="356" mass="39759">MATTVADQAPPATSDPEKPPAAASGPRKTPLASPVPSASTPRVPALTPDEQSKYDALLSQARTWTEVKCPSAADKSGPLTDSERQWLTRECLLRYLRATKWNTKDAEKRLLETLAWRREYGVEGLTPEHISPENETGKQIIVGFDKERRPCHYLNPGRQNTEPSPRQVQHLVFMLERVIELMPAGQEKLALLINFKTSKSRSNTAPGIGLAREVLHILQTHYPERLGKALIINGMLSLIFRARSLTNTSAVPWVVKGFFSLITPFIDPMTRDKLKFNEDMRQYVPEEQLWTEFSDGKLEFEYDHAVYWPALNAACKEKRDARTARWVAGGKLVGELEDYLGGAVEKGVGAEAKPAA</sequence>
<dbReference type="PANTHER" id="PTHR45824">
    <property type="entry name" value="GH16843P"/>
    <property type="match status" value="1"/>
</dbReference>
<dbReference type="SMART" id="SM01100">
    <property type="entry name" value="CRAL_TRIO_N"/>
    <property type="match status" value="1"/>
</dbReference>
<reference evidence="3" key="1">
    <citation type="journal article" date="2020" name="Phytopathology">
        <title>Genome Sequence Resources of Colletotrichum truncatum, C. plurivorum, C. musicola, and C. sojae: Four Species Pathogenic to Soybean (Glycine max).</title>
        <authorList>
            <person name="Rogerio F."/>
            <person name="Boufleur T.R."/>
            <person name="Ciampi-Guillardi M."/>
            <person name="Sukno S.A."/>
            <person name="Thon M.R."/>
            <person name="Massola Junior N.S."/>
            <person name="Baroncelli R."/>
        </authorList>
    </citation>
    <scope>NUCLEOTIDE SEQUENCE</scope>
    <source>
        <strain evidence="3">LFN0074</strain>
    </source>
</reference>
<evidence type="ECO:0000259" key="2">
    <source>
        <dbReference type="PROSITE" id="PS50191"/>
    </source>
</evidence>
<evidence type="ECO:0000313" key="3">
    <source>
        <dbReference type="EMBL" id="KAF6814428.1"/>
    </source>
</evidence>
<dbReference type="InterPro" id="IPR001251">
    <property type="entry name" value="CRAL-TRIO_dom"/>
</dbReference>
<dbReference type="Pfam" id="PF03765">
    <property type="entry name" value="CRAL_TRIO_N"/>
    <property type="match status" value="1"/>
</dbReference>
<dbReference type="PANTHER" id="PTHR45824:SF29">
    <property type="entry name" value="GH16843P"/>
    <property type="match status" value="1"/>
</dbReference>
<proteinExistence type="predicted"/>
<dbReference type="InterPro" id="IPR052578">
    <property type="entry name" value="PI_Transfer_CRAL-TRIO"/>
</dbReference>
<gene>
    <name evidence="3" type="ORF">CMUS01_12645</name>
</gene>
<accession>A0A8H6MZW3</accession>
<dbReference type="EMBL" id="WIGM01000731">
    <property type="protein sequence ID" value="KAF6814428.1"/>
    <property type="molecule type" value="Genomic_DNA"/>
</dbReference>
<feature type="domain" description="CRAL-TRIO" evidence="2">
    <location>
        <begin position="129"/>
        <end position="302"/>
    </location>
</feature>
<dbReference type="Gene3D" id="3.40.525.10">
    <property type="entry name" value="CRAL-TRIO lipid binding domain"/>
    <property type="match status" value="1"/>
</dbReference>
<dbReference type="OrthoDB" id="75724at2759"/>
<protein>
    <submittedName>
        <fullName evidence="3">Cral trio domain-containing protein</fullName>
    </submittedName>
</protein>
<feature type="region of interest" description="Disordered" evidence="1">
    <location>
        <begin position="1"/>
        <end position="50"/>
    </location>
</feature>
<dbReference type="GO" id="GO:0008526">
    <property type="term" value="F:phosphatidylinositol transfer activity"/>
    <property type="evidence" value="ECO:0007669"/>
    <property type="project" value="TreeGrafter"/>
</dbReference>
<dbReference type="CDD" id="cd00170">
    <property type="entry name" value="SEC14"/>
    <property type="match status" value="1"/>
</dbReference>
<evidence type="ECO:0000313" key="4">
    <source>
        <dbReference type="Proteomes" id="UP000639643"/>
    </source>
</evidence>
<dbReference type="InterPro" id="IPR036865">
    <property type="entry name" value="CRAL-TRIO_dom_sf"/>
</dbReference>
<evidence type="ECO:0000256" key="1">
    <source>
        <dbReference type="SAM" id="MobiDB-lite"/>
    </source>
</evidence>
<dbReference type="Pfam" id="PF00650">
    <property type="entry name" value="CRAL_TRIO"/>
    <property type="match status" value="2"/>
</dbReference>
<dbReference type="PROSITE" id="PS50191">
    <property type="entry name" value="CRAL_TRIO"/>
    <property type="match status" value="1"/>
</dbReference>
<dbReference type="SUPFAM" id="SSF46938">
    <property type="entry name" value="CRAL/TRIO N-terminal domain"/>
    <property type="match status" value="1"/>
</dbReference>
<dbReference type="InterPro" id="IPR036273">
    <property type="entry name" value="CRAL/TRIO_N_dom_sf"/>
</dbReference>
<dbReference type="Proteomes" id="UP000639643">
    <property type="component" value="Unassembled WGS sequence"/>
</dbReference>